<dbReference type="RefSeq" id="WP_005820641.1">
    <property type="nucleotide sequence ID" value="NZ_ACFT01000086.1"/>
</dbReference>
<keyword evidence="7" id="KW-1185">Reference proteome</keyword>
<dbReference type="Gene3D" id="1.10.10.10">
    <property type="entry name" value="Winged helix-like DNA-binding domain superfamily/Winged helix DNA-binding domain"/>
    <property type="match status" value="1"/>
</dbReference>
<evidence type="ECO:0000259" key="5">
    <source>
        <dbReference type="PROSITE" id="PS50931"/>
    </source>
</evidence>
<dbReference type="InterPro" id="IPR036390">
    <property type="entry name" value="WH_DNA-bd_sf"/>
</dbReference>
<evidence type="ECO:0000256" key="4">
    <source>
        <dbReference type="ARBA" id="ARBA00023163"/>
    </source>
</evidence>
<accession>A0ABP2GV83</accession>
<evidence type="ECO:0000256" key="2">
    <source>
        <dbReference type="ARBA" id="ARBA00023015"/>
    </source>
</evidence>
<name>A0ABP2GV83_9PAST</name>
<dbReference type="PANTHER" id="PTHR30537:SF5">
    <property type="entry name" value="HTH-TYPE TRANSCRIPTIONAL ACTIVATOR TTDR-RELATED"/>
    <property type="match status" value="1"/>
</dbReference>
<dbReference type="EMBL" id="ACFT01000086">
    <property type="protein sequence ID" value="EEV24956.1"/>
    <property type="molecule type" value="Genomic_DNA"/>
</dbReference>
<sequence length="303" mass="34222">MLKTNASIYHALTIFHTIVAEKSISAASRKLQVSPPVVSNALKSLETHLGLVLINRTTRSLELTEAGERLYAKTQPLVQDLELEMESVQDLGETPSGTVRISVPRFAYHQIIRPHYAEFCRRYPEVLLEISVFDGTVDLLKDGFDLGIRFGDKLSDSIVARQLLPAMQDGLYISPSYAEQYGIPQTLDDLKHHKLIGYRFITANRLLPLVLNDGGEQREIEMPVSLIVNDEVDLLVDATRQGLGIGRIFASTLAMQPDQAHFIPVLEPYWTSYPPVYLYYQQHSQKAKRVKVLIDFLLEKFKG</sequence>
<dbReference type="Gene3D" id="3.40.190.290">
    <property type="match status" value="1"/>
</dbReference>
<dbReference type="PANTHER" id="PTHR30537">
    <property type="entry name" value="HTH-TYPE TRANSCRIPTIONAL REGULATOR"/>
    <property type="match status" value="1"/>
</dbReference>
<evidence type="ECO:0000256" key="1">
    <source>
        <dbReference type="ARBA" id="ARBA00009437"/>
    </source>
</evidence>
<evidence type="ECO:0000313" key="6">
    <source>
        <dbReference type="EMBL" id="EEV24956.1"/>
    </source>
</evidence>
<comment type="similarity">
    <text evidence="1">Belongs to the LysR transcriptional regulatory family.</text>
</comment>
<evidence type="ECO:0000313" key="7">
    <source>
        <dbReference type="Proteomes" id="UP000003394"/>
    </source>
</evidence>
<keyword evidence="2" id="KW-0805">Transcription regulation</keyword>
<dbReference type="SUPFAM" id="SSF53850">
    <property type="entry name" value="Periplasmic binding protein-like II"/>
    <property type="match status" value="1"/>
</dbReference>
<evidence type="ECO:0000256" key="3">
    <source>
        <dbReference type="ARBA" id="ARBA00023125"/>
    </source>
</evidence>
<protein>
    <submittedName>
        <fullName evidence="6">LysR family transcriptional regulator</fullName>
    </submittedName>
</protein>
<dbReference type="Pfam" id="PF00126">
    <property type="entry name" value="HTH_1"/>
    <property type="match status" value="1"/>
</dbReference>
<reference evidence="6 7" key="1">
    <citation type="journal article" date="2010" name="Vet. Microbiol.">
        <title>Production of haemolysins by strains of the Actinobacillus minor/porcitonsillarum complex.</title>
        <authorList>
            <person name="Arya G."/>
            <person name="Niven D.F."/>
        </authorList>
    </citation>
    <scope>NUCLEOTIDE SEQUENCE [LARGE SCALE GENOMIC DNA]</scope>
    <source>
        <strain evidence="7">strain 202</strain>
    </source>
</reference>
<dbReference type="Pfam" id="PF03466">
    <property type="entry name" value="LysR_substrate"/>
    <property type="match status" value="1"/>
</dbReference>
<dbReference type="SUPFAM" id="SSF46785">
    <property type="entry name" value="Winged helix' DNA-binding domain"/>
    <property type="match status" value="1"/>
</dbReference>
<dbReference type="InterPro" id="IPR005119">
    <property type="entry name" value="LysR_subst-bd"/>
</dbReference>
<comment type="caution">
    <text evidence="6">The sequence shown here is derived from an EMBL/GenBank/DDBJ whole genome shotgun (WGS) entry which is preliminary data.</text>
</comment>
<proteinExistence type="inferred from homology"/>
<dbReference type="InterPro" id="IPR058163">
    <property type="entry name" value="LysR-type_TF_proteobact-type"/>
</dbReference>
<organism evidence="6 7">
    <name type="scientific">Actinobacillus minor 202</name>
    <dbReference type="NCBI Taxonomy" id="591023"/>
    <lineage>
        <taxon>Bacteria</taxon>
        <taxon>Pseudomonadati</taxon>
        <taxon>Pseudomonadota</taxon>
        <taxon>Gammaproteobacteria</taxon>
        <taxon>Pasteurellales</taxon>
        <taxon>Pasteurellaceae</taxon>
        <taxon>Actinobacillus</taxon>
    </lineage>
</organism>
<keyword evidence="4" id="KW-0804">Transcription</keyword>
<gene>
    <name evidence="6" type="ORF">AM202_01990</name>
</gene>
<dbReference type="InterPro" id="IPR036388">
    <property type="entry name" value="WH-like_DNA-bd_sf"/>
</dbReference>
<keyword evidence="3" id="KW-0238">DNA-binding</keyword>
<dbReference type="PROSITE" id="PS50931">
    <property type="entry name" value="HTH_LYSR"/>
    <property type="match status" value="1"/>
</dbReference>
<feature type="domain" description="HTH lysR-type" evidence="5">
    <location>
        <begin position="9"/>
        <end position="64"/>
    </location>
</feature>
<dbReference type="Proteomes" id="UP000003394">
    <property type="component" value="Unassembled WGS sequence"/>
</dbReference>
<dbReference type="InterPro" id="IPR000847">
    <property type="entry name" value="LysR_HTH_N"/>
</dbReference>